<dbReference type="GO" id="GO:0008009">
    <property type="term" value="F:chemokine activity"/>
    <property type="evidence" value="ECO:0007669"/>
    <property type="project" value="InterPro"/>
</dbReference>
<gene>
    <name evidence="3" type="primary">ccl27b</name>
</gene>
<dbReference type="Ensembl" id="ENSSGRT00000055780.1">
    <property type="protein sequence ID" value="ENSSGRP00000052202.1"/>
    <property type="gene ID" value="ENSSGRG00000027603.1"/>
</dbReference>
<evidence type="ECO:0000313" key="3">
    <source>
        <dbReference type="Ensembl" id="ENSSGRP00000052202.1"/>
    </source>
</evidence>
<dbReference type="SUPFAM" id="SSF54117">
    <property type="entry name" value="Interleukin 8-like chemokines"/>
    <property type="match status" value="1"/>
</dbReference>
<proteinExistence type="predicted"/>
<evidence type="ECO:0000256" key="1">
    <source>
        <dbReference type="ARBA" id="ARBA00022514"/>
    </source>
</evidence>
<dbReference type="Ensembl" id="ENSSGRT00000055781.1">
    <property type="protein sequence ID" value="ENSSGRP00000052203.1"/>
    <property type="gene ID" value="ENSSGRG00000027603.1"/>
</dbReference>
<sequence length="129" mass="14593">MIMCGSDRRSLTARIRVCIRLSDPTGCTAHLTDLQMELIVFGILLSVTFSTVQGITPKCCVEMTKMFPLEILRKVTKYEVQTNHGVCTINALVLHVKDKRYCATPRLERILQNLLKLKSRHSMKNTSAV</sequence>
<protein>
    <submittedName>
        <fullName evidence="3">C-C motif chemokine 28-like</fullName>
    </submittedName>
</protein>
<reference evidence="3" key="1">
    <citation type="submission" date="2025-05" db="UniProtKB">
        <authorList>
            <consortium name="Ensembl"/>
        </authorList>
    </citation>
    <scope>IDENTIFICATION</scope>
</reference>
<dbReference type="Pfam" id="PF00048">
    <property type="entry name" value="IL8"/>
    <property type="match status" value="1"/>
</dbReference>
<dbReference type="OrthoDB" id="8905061at2759"/>
<organism evidence="3 4">
    <name type="scientific">Sinocyclocheilus grahami</name>
    <name type="common">Dianchi golden-line fish</name>
    <name type="synonym">Barbus grahami</name>
    <dbReference type="NCBI Taxonomy" id="75366"/>
    <lineage>
        <taxon>Eukaryota</taxon>
        <taxon>Metazoa</taxon>
        <taxon>Chordata</taxon>
        <taxon>Craniata</taxon>
        <taxon>Vertebrata</taxon>
        <taxon>Euteleostomi</taxon>
        <taxon>Actinopterygii</taxon>
        <taxon>Neopterygii</taxon>
        <taxon>Teleostei</taxon>
        <taxon>Ostariophysi</taxon>
        <taxon>Cypriniformes</taxon>
        <taxon>Cyprinidae</taxon>
        <taxon>Cyprininae</taxon>
        <taxon>Sinocyclocheilus</taxon>
    </lineage>
</organism>
<dbReference type="InterPro" id="IPR001811">
    <property type="entry name" value="Chemokine_IL8-like_dom"/>
</dbReference>
<evidence type="ECO:0000259" key="2">
    <source>
        <dbReference type="Pfam" id="PF00048"/>
    </source>
</evidence>
<dbReference type="Gene3D" id="2.40.50.40">
    <property type="match status" value="1"/>
</dbReference>
<keyword evidence="1" id="KW-0202">Cytokine</keyword>
<dbReference type="GO" id="GO:0006955">
    <property type="term" value="P:immune response"/>
    <property type="evidence" value="ECO:0007669"/>
    <property type="project" value="InterPro"/>
</dbReference>
<keyword evidence="4" id="KW-1185">Reference proteome</keyword>
<dbReference type="AlphaFoldDB" id="A0A672NLW2"/>
<evidence type="ECO:0000313" key="4">
    <source>
        <dbReference type="Proteomes" id="UP000472262"/>
    </source>
</evidence>
<dbReference type="InterPro" id="IPR036048">
    <property type="entry name" value="Interleukin_8-like_sf"/>
</dbReference>
<dbReference type="GO" id="GO:0005615">
    <property type="term" value="C:extracellular space"/>
    <property type="evidence" value="ECO:0007669"/>
    <property type="project" value="UniProtKB-KW"/>
</dbReference>
<name>A0A672NLW2_SINGR</name>
<feature type="domain" description="Chemokine interleukin-8-like" evidence="2">
    <location>
        <begin position="58"/>
        <end position="109"/>
    </location>
</feature>
<dbReference type="OMA" id="HGACEIN"/>
<accession>A0A672NLW2</accession>
<dbReference type="KEGG" id="sgh:107568606"/>
<dbReference type="Proteomes" id="UP000472262">
    <property type="component" value="Unassembled WGS sequence"/>
</dbReference>